<name>A0A508TTT1_9BRAD</name>
<reference evidence="2" key="1">
    <citation type="submission" date="2019-02" db="EMBL/GenBank/DDBJ databases">
        <authorList>
            <person name="Pothier F.J."/>
        </authorList>
    </citation>
    <scope>NUCLEOTIDE SEQUENCE</scope>
    <source>
        <strain evidence="2">CI-1B</strain>
    </source>
</reference>
<keyword evidence="3" id="KW-1185">Reference proteome</keyword>
<dbReference type="InterPro" id="IPR011852">
    <property type="entry name" value="TRAP_TAXI"/>
</dbReference>
<dbReference type="PANTHER" id="PTHR42941:SF1">
    <property type="entry name" value="SLL1037 PROTEIN"/>
    <property type="match status" value="1"/>
</dbReference>
<keyword evidence="1" id="KW-0812">Transmembrane</keyword>
<dbReference type="Proteomes" id="UP000328092">
    <property type="component" value="Unassembled WGS sequence"/>
</dbReference>
<dbReference type="Gene3D" id="3.40.190.10">
    <property type="entry name" value="Periplasmic binding protein-like II"/>
    <property type="match status" value="2"/>
</dbReference>
<dbReference type="SUPFAM" id="SSF53850">
    <property type="entry name" value="Periplasmic binding protein-like II"/>
    <property type="match status" value="1"/>
</dbReference>
<proteinExistence type="predicted"/>
<gene>
    <name evidence="2" type="ORF">CI1B_70690</name>
</gene>
<dbReference type="EMBL" id="CAADFC020000029">
    <property type="protein sequence ID" value="VIO77887.1"/>
    <property type="molecule type" value="Genomic_DNA"/>
</dbReference>
<dbReference type="PANTHER" id="PTHR42941">
    <property type="entry name" value="SLL1037 PROTEIN"/>
    <property type="match status" value="1"/>
</dbReference>
<organism evidence="2 3">
    <name type="scientific">Bradyrhizobium ivorense</name>
    <dbReference type="NCBI Taxonomy" id="2511166"/>
    <lineage>
        <taxon>Bacteria</taxon>
        <taxon>Pseudomonadati</taxon>
        <taxon>Pseudomonadota</taxon>
        <taxon>Alphaproteobacteria</taxon>
        <taxon>Hyphomicrobiales</taxon>
        <taxon>Nitrobacteraceae</taxon>
        <taxon>Bradyrhizobium</taxon>
    </lineage>
</organism>
<keyword evidence="1" id="KW-1133">Transmembrane helix</keyword>
<comment type="caution">
    <text evidence="2">The sequence shown here is derived from an EMBL/GenBank/DDBJ whole genome shotgun (WGS) entry which is preliminary data.</text>
</comment>
<accession>A0A508TTT1</accession>
<evidence type="ECO:0000313" key="2">
    <source>
        <dbReference type="EMBL" id="VIO77887.1"/>
    </source>
</evidence>
<evidence type="ECO:0000256" key="1">
    <source>
        <dbReference type="SAM" id="Phobius"/>
    </source>
</evidence>
<protein>
    <submittedName>
        <fullName evidence="2">Uncharacterized protein</fullName>
    </submittedName>
</protein>
<sequence length="474" mass="51279">MNPYAPFFVYRDSKMSEQHENPGAVRRRLKRRNWSLLILAVGIFVFGLAAGALYYALRPVTLQVAVGPTGSDDVKLMQAFAQTFARDGSAVRLKPVMTAGSAESIALFAANKVDLAVARGDLNLPANAESVAILRKNVVVLWAPSGTKGARRSAARIKSIDDLAGRKVGVIGSTQANVTLLRVILTESGVNPDKVAVAQFSTKQIADLARDPSLDAYMAVGPLDSKITTDAISATATARGEPRFLPVEVSEAIAQKHPLYESEEILGSIFSSSPARPEDKVETVSVNHLLIAQHALNDATVGALARQLFALRLQVAHDAPAASKIEKPDTDKDAALPAHQGAAAYIDGTERTFLEKYSDYLWAGILLISGLGSAGAWLRHYMKRNEREQYITHRDNLLALITRVRSAETPEQLEAMMSDADDLLREALDCYDDGAIEEGDLSVIALTLEQFHHAIADRRAVIGGDRPGLPRLRA</sequence>
<dbReference type="AlphaFoldDB" id="A0A508TTT1"/>
<evidence type="ECO:0000313" key="3">
    <source>
        <dbReference type="Proteomes" id="UP000328092"/>
    </source>
</evidence>
<keyword evidence="1" id="KW-0472">Membrane</keyword>
<dbReference type="Pfam" id="PF16868">
    <property type="entry name" value="NMT1_3"/>
    <property type="match status" value="1"/>
</dbReference>
<feature type="transmembrane region" description="Helical" evidence="1">
    <location>
        <begin position="36"/>
        <end position="57"/>
    </location>
</feature>
<feature type="transmembrane region" description="Helical" evidence="1">
    <location>
        <begin position="360"/>
        <end position="378"/>
    </location>
</feature>